<dbReference type="Pfam" id="PF14541">
    <property type="entry name" value="TAXi_C"/>
    <property type="match status" value="1"/>
</dbReference>
<dbReference type="PANTHER" id="PTHR47967:SF128">
    <property type="entry name" value="ASPARTIC PROTEINASE CDR1-LIKE"/>
    <property type="match status" value="1"/>
</dbReference>
<keyword evidence="1" id="KW-0645">Protease</keyword>
<accession>A0AAW2MKS4</accession>
<protein>
    <submittedName>
        <fullName evidence="4">Aspartic proteinase nepenthesin-2</fullName>
    </submittedName>
</protein>
<dbReference type="Gene3D" id="2.40.70.10">
    <property type="entry name" value="Acid Proteases"/>
    <property type="match status" value="1"/>
</dbReference>
<reference evidence="4" key="2">
    <citation type="journal article" date="2024" name="Plant">
        <title>Genomic evolution and insights into agronomic trait innovations of Sesamum species.</title>
        <authorList>
            <person name="Miao H."/>
            <person name="Wang L."/>
            <person name="Qu L."/>
            <person name="Liu H."/>
            <person name="Sun Y."/>
            <person name="Le M."/>
            <person name="Wang Q."/>
            <person name="Wei S."/>
            <person name="Zheng Y."/>
            <person name="Lin W."/>
            <person name="Duan Y."/>
            <person name="Cao H."/>
            <person name="Xiong S."/>
            <person name="Wang X."/>
            <person name="Wei L."/>
            <person name="Li C."/>
            <person name="Ma Q."/>
            <person name="Ju M."/>
            <person name="Zhao R."/>
            <person name="Li G."/>
            <person name="Mu C."/>
            <person name="Tian Q."/>
            <person name="Mei H."/>
            <person name="Zhang T."/>
            <person name="Gao T."/>
            <person name="Zhang H."/>
        </authorList>
    </citation>
    <scope>NUCLEOTIDE SEQUENCE</scope>
    <source>
        <strain evidence="4">G01</strain>
    </source>
</reference>
<dbReference type="SUPFAM" id="SSF50630">
    <property type="entry name" value="Acid proteases"/>
    <property type="match status" value="1"/>
</dbReference>
<comment type="caution">
    <text evidence="4">The sequence shown here is derived from an EMBL/GenBank/DDBJ whole genome shotgun (WGS) entry which is preliminary data.</text>
</comment>
<dbReference type="AlphaFoldDB" id="A0AAW2MKS4"/>
<gene>
    <name evidence="4" type="ORF">Sangu_1710600</name>
</gene>
<dbReference type="InterPro" id="IPR021109">
    <property type="entry name" value="Peptidase_aspartic_dom_sf"/>
</dbReference>
<dbReference type="PROSITE" id="PS51767">
    <property type="entry name" value="PEPTIDASE_A1"/>
    <property type="match status" value="1"/>
</dbReference>
<evidence type="ECO:0000313" key="4">
    <source>
        <dbReference type="EMBL" id="KAL0331651.1"/>
    </source>
</evidence>
<keyword evidence="2" id="KW-0378">Hydrolase</keyword>
<organism evidence="4">
    <name type="scientific">Sesamum angustifolium</name>
    <dbReference type="NCBI Taxonomy" id="2727405"/>
    <lineage>
        <taxon>Eukaryota</taxon>
        <taxon>Viridiplantae</taxon>
        <taxon>Streptophyta</taxon>
        <taxon>Embryophyta</taxon>
        <taxon>Tracheophyta</taxon>
        <taxon>Spermatophyta</taxon>
        <taxon>Magnoliopsida</taxon>
        <taxon>eudicotyledons</taxon>
        <taxon>Gunneridae</taxon>
        <taxon>Pentapetalae</taxon>
        <taxon>asterids</taxon>
        <taxon>lamiids</taxon>
        <taxon>Lamiales</taxon>
        <taxon>Pedaliaceae</taxon>
        <taxon>Sesamum</taxon>
    </lineage>
</organism>
<dbReference type="InterPro" id="IPR032799">
    <property type="entry name" value="TAXi_C"/>
</dbReference>
<dbReference type="GO" id="GO:0005576">
    <property type="term" value="C:extracellular region"/>
    <property type="evidence" value="ECO:0007669"/>
    <property type="project" value="TreeGrafter"/>
</dbReference>
<evidence type="ECO:0000256" key="2">
    <source>
        <dbReference type="ARBA" id="ARBA00022801"/>
    </source>
</evidence>
<dbReference type="InterPro" id="IPR051708">
    <property type="entry name" value="Plant_Aspart_Prot_A1"/>
</dbReference>
<evidence type="ECO:0000259" key="3">
    <source>
        <dbReference type="PROSITE" id="PS51767"/>
    </source>
</evidence>
<reference evidence="4" key="1">
    <citation type="submission" date="2020-06" db="EMBL/GenBank/DDBJ databases">
        <authorList>
            <person name="Li T."/>
            <person name="Hu X."/>
            <person name="Zhang T."/>
            <person name="Song X."/>
            <person name="Zhang H."/>
            <person name="Dai N."/>
            <person name="Sheng W."/>
            <person name="Hou X."/>
            <person name="Wei L."/>
        </authorList>
    </citation>
    <scope>NUCLEOTIDE SEQUENCE</scope>
    <source>
        <strain evidence="4">G01</strain>
        <tissue evidence="4">Leaf</tissue>
    </source>
</reference>
<evidence type="ECO:0000256" key="1">
    <source>
        <dbReference type="ARBA" id="ARBA00022670"/>
    </source>
</evidence>
<dbReference type="InterPro" id="IPR033121">
    <property type="entry name" value="PEPTIDASE_A1"/>
</dbReference>
<name>A0AAW2MKS4_9LAMI</name>
<dbReference type="GO" id="GO:0006508">
    <property type="term" value="P:proteolysis"/>
    <property type="evidence" value="ECO:0007669"/>
    <property type="project" value="UniProtKB-KW"/>
</dbReference>
<proteinExistence type="predicted"/>
<feature type="domain" description="Peptidase A1" evidence="3">
    <location>
        <begin position="1"/>
        <end position="190"/>
    </location>
</feature>
<dbReference type="GO" id="GO:0008233">
    <property type="term" value="F:peptidase activity"/>
    <property type="evidence" value="ECO:0007669"/>
    <property type="project" value="UniProtKB-KW"/>
</dbReference>
<dbReference type="EMBL" id="JACGWK010000010">
    <property type="protein sequence ID" value="KAL0331651.1"/>
    <property type="molecule type" value="Genomic_DNA"/>
</dbReference>
<dbReference type="PANTHER" id="PTHR47967">
    <property type="entry name" value="OS07G0603500 PROTEIN-RELATED"/>
    <property type="match status" value="1"/>
</dbReference>
<sequence>MTIGGKFSYYLVTLDSKSFSKISFGLKAIVTGPNYSSTPIVQKSSNTFYYLTFESVSVGNEALAYNDIPNSNSKALVEESNIIIDSGTTLTFLFSSLYEGLESTLKKLIGGNRISDPQGLFVLCYKLPSNGEFNTPSIIAHFTRTDAELTRRNLRRGGEGWHRLTFVAQNFRGLKGRSPSKKLPRRDTSA</sequence>